<evidence type="ECO:0000256" key="2">
    <source>
        <dbReference type="PROSITE-ProRule" id="PRU00703"/>
    </source>
</evidence>
<dbReference type="PANTHER" id="PTHR43080:SF29">
    <property type="entry name" value="OS02G0818000 PROTEIN"/>
    <property type="match status" value="1"/>
</dbReference>
<keyword evidence="6" id="KW-1185">Reference proteome</keyword>
<feature type="domain" description="CBS" evidence="4">
    <location>
        <begin position="97"/>
        <end position="147"/>
    </location>
</feature>
<evidence type="ECO:0000313" key="5">
    <source>
        <dbReference type="EMBL" id="RLK58589.1"/>
    </source>
</evidence>
<dbReference type="EMBL" id="RCDD01000002">
    <property type="protein sequence ID" value="RLK58589.1"/>
    <property type="molecule type" value="Genomic_DNA"/>
</dbReference>
<evidence type="ECO:0000256" key="1">
    <source>
        <dbReference type="ARBA" id="ARBA00023122"/>
    </source>
</evidence>
<sequence length="147" mass="15762">MSAVTSRGVIPRQRVTRRHGQLTPRDTPVLVRDVMDTQVTPVHPDTPLPEVRAAVLATWHRVVPVVDNGRLVGVVSATDLLRERVRSATVAETAADLMNPPTALTPHTTCVEAARLMLSATETALPVVHEGGTLAAMVSVEDLLQAL</sequence>
<dbReference type="Pfam" id="PF00571">
    <property type="entry name" value="CBS"/>
    <property type="match status" value="2"/>
</dbReference>
<dbReference type="OrthoDB" id="9799454at2"/>
<dbReference type="InterPro" id="IPR051257">
    <property type="entry name" value="Diverse_CBS-Domain"/>
</dbReference>
<dbReference type="Gene3D" id="3.10.580.10">
    <property type="entry name" value="CBS-domain"/>
    <property type="match status" value="2"/>
</dbReference>
<dbReference type="InterPro" id="IPR046342">
    <property type="entry name" value="CBS_dom_sf"/>
</dbReference>
<dbReference type="RefSeq" id="WP_121391300.1">
    <property type="nucleotide sequence ID" value="NZ_RCDD01000002.1"/>
</dbReference>
<evidence type="ECO:0000256" key="3">
    <source>
        <dbReference type="SAM" id="MobiDB-lite"/>
    </source>
</evidence>
<organism evidence="5 6">
    <name type="scientific">Actinokineospora cianjurensis</name>
    <dbReference type="NCBI Taxonomy" id="585224"/>
    <lineage>
        <taxon>Bacteria</taxon>
        <taxon>Bacillati</taxon>
        <taxon>Actinomycetota</taxon>
        <taxon>Actinomycetes</taxon>
        <taxon>Pseudonocardiales</taxon>
        <taxon>Pseudonocardiaceae</taxon>
        <taxon>Actinokineospora</taxon>
    </lineage>
</organism>
<gene>
    <name evidence="5" type="ORF">CLV68_3060</name>
</gene>
<dbReference type="AlphaFoldDB" id="A0A421B2I9"/>
<protein>
    <submittedName>
        <fullName evidence="5">CBS domain-containing protein</fullName>
    </submittedName>
</protein>
<feature type="region of interest" description="Disordered" evidence="3">
    <location>
        <begin position="1"/>
        <end position="21"/>
    </location>
</feature>
<name>A0A421B2I9_9PSEU</name>
<feature type="domain" description="CBS" evidence="4">
    <location>
        <begin position="35"/>
        <end position="90"/>
    </location>
</feature>
<accession>A0A421B2I9</accession>
<evidence type="ECO:0000313" key="6">
    <source>
        <dbReference type="Proteomes" id="UP000282454"/>
    </source>
</evidence>
<comment type="caution">
    <text evidence="5">The sequence shown here is derived from an EMBL/GenBank/DDBJ whole genome shotgun (WGS) entry which is preliminary data.</text>
</comment>
<reference evidence="5 6" key="1">
    <citation type="submission" date="2018-10" db="EMBL/GenBank/DDBJ databases">
        <title>Genomic Encyclopedia of Archaeal and Bacterial Type Strains, Phase II (KMG-II): from individual species to whole genera.</title>
        <authorList>
            <person name="Goeker M."/>
        </authorList>
    </citation>
    <scope>NUCLEOTIDE SEQUENCE [LARGE SCALE GENOMIC DNA]</scope>
    <source>
        <strain evidence="5 6">DSM 45657</strain>
    </source>
</reference>
<dbReference type="InterPro" id="IPR000644">
    <property type="entry name" value="CBS_dom"/>
</dbReference>
<evidence type="ECO:0000259" key="4">
    <source>
        <dbReference type="PROSITE" id="PS51371"/>
    </source>
</evidence>
<proteinExistence type="predicted"/>
<keyword evidence="1 2" id="KW-0129">CBS domain</keyword>
<dbReference type="Proteomes" id="UP000282454">
    <property type="component" value="Unassembled WGS sequence"/>
</dbReference>
<dbReference type="PANTHER" id="PTHR43080">
    <property type="entry name" value="CBS DOMAIN-CONTAINING PROTEIN CBSX3, MITOCHONDRIAL"/>
    <property type="match status" value="1"/>
</dbReference>
<dbReference type="SMART" id="SM00116">
    <property type="entry name" value="CBS"/>
    <property type="match status" value="2"/>
</dbReference>
<dbReference type="SUPFAM" id="SSF54631">
    <property type="entry name" value="CBS-domain pair"/>
    <property type="match status" value="1"/>
</dbReference>
<dbReference type="PROSITE" id="PS51371">
    <property type="entry name" value="CBS"/>
    <property type="match status" value="2"/>
</dbReference>